<accession>A0A292ZLK0</accession>
<organism evidence="1 2">
    <name type="scientific">Sphingobium fuliginis (strain ATCC 27551)</name>
    <dbReference type="NCBI Taxonomy" id="336203"/>
    <lineage>
        <taxon>Bacteria</taxon>
        <taxon>Pseudomonadati</taxon>
        <taxon>Pseudomonadota</taxon>
        <taxon>Alphaproteobacteria</taxon>
        <taxon>Sphingomonadales</taxon>
        <taxon>Sphingomonadaceae</taxon>
        <taxon>Sphingobium</taxon>
    </lineage>
</organism>
<dbReference type="Proteomes" id="UP000221538">
    <property type="component" value="Unassembled WGS sequence"/>
</dbReference>
<name>A0A292ZLK0_SPHSA</name>
<proteinExistence type="predicted"/>
<evidence type="ECO:0000313" key="1">
    <source>
        <dbReference type="EMBL" id="GAY23749.1"/>
    </source>
</evidence>
<sequence>MDRLSALQENWPAAAGDPMRCASARIRSELDAGSHRS</sequence>
<gene>
    <name evidence="1" type="ORF">SFOMI_4327</name>
</gene>
<reference evidence="1 2" key="1">
    <citation type="journal article" date="2013" name="Biodegradation">
        <title>Occurrence of 4-tert-butylphenol (4-t-BP) biodegradation in an aquatic sample caused by the presence of Spirodela polyrrhiza and isolation of a 4-t-BP-utilizing bacterium.</title>
        <authorList>
            <person name="Ogata Y."/>
            <person name="Toyama T."/>
            <person name="Yu N."/>
            <person name="Wang X."/>
            <person name="Sei K."/>
            <person name="Ike M."/>
        </authorList>
    </citation>
    <scope>NUCLEOTIDE SEQUENCE [LARGE SCALE GENOMIC DNA]</scope>
    <source>
        <strain evidence="1 2">OMI</strain>
    </source>
</reference>
<comment type="caution">
    <text evidence="1">The sequence shown here is derived from an EMBL/GenBank/DDBJ whole genome shotgun (WGS) entry which is preliminary data.</text>
</comment>
<protein>
    <submittedName>
        <fullName evidence="1">Uncharacterized protein</fullName>
    </submittedName>
</protein>
<evidence type="ECO:0000313" key="2">
    <source>
        <dbReference type="Proteomes" id="UP000221538"/>
    </source>
</evidence>
<reference evidence="1 2" key="2">
    <citation type="journal article" date="2013" name="Environ. Sci. Technol.">
        <title>The 4-tert-butylphenol-utilizing bacterium Sphingobium fuliginis OMI can degrade bisphenols via phenolic ring hydroxylation and meta-cleavage pathway.</title>
        <authorList>
            <person name="Ogata Y."/>
            <person name="Goda S."/>
            <person name="Toyama T."/>
            <person name="Sei K."/>
            <person name="Ike M."/>
        </authorList>
    </citation>
    <scope>NUCLEOTIDE SEQUENCE [LARGE SCALE GENOMIC DNA]</scope>
    <source>
        <strain evidence="1 2">OMI</strain>
    </source>
</reference>
<dbReference type="AlphaFoldDB" id="A0A292ZLK0"/>
<dbReference type="EMBL" id="BEWI01000032">
    <property type="protein sequence ID" value="GAY23749.1"/>
    <property type="molecule type" value="Genomic_DNA"/>
</dbReference>